<protein>
    <submittedName>
        <fullName evidence="2">Short-chain collagen C4</fullName>
    </submittedName>
</protein>
<dbReference type="AlphaFoldDB" id="A0AAD9PW88"/>
<dbReference type="GO" id="GO:0005581">
    <property type="term" value="C:collagen trimer"/>
    <property type="evidence" value="ECO:0007669"/>
    <property type="project" value="UniProtKB-KW"/>
</dbReference>
<dbReference type="InterPro" id="IPR051077">
    <property type="entry name" value="Ca-dependent_lectin"/>
</dbReference>
<organism evidence="2 3">
    <name type="scientific">Acropora cervicornis</name>
    <name type="common">Staghorn coral</name>
    <dbReference type="NCBI Taxonomy" id="6130"/>
    <lineage>
        <taxon>Eukaryota</taxon>
        <taxon>Metazoa</taxon>
        <taxon>Cnidaria</taxon>
        <taxon>Anthozoa</taxon>
        <taxon>Hexacorallia</taxon>
        <taxon>Scleractinia</taxon>
        <taxon>Astrocoeniina</taxon>
        <taxon>Acroporidae</taxon>
        <taxon>Acropora</taxon>
    </lineage>
</organism>
<feature type="compositionally biased region" description="Basic and acidic residues" evidence="1">
    <location>
        <begin position="135"/>
        <end position="154"/>
    </location>
</feature>
<keyword evidence="2" id="KW-0176">Collagen</keyword>
<reference evidence="2" key="1">
    <citation type="journal article" date="2023" name="G3 (Bethesda)">
        <title>Whole genome assembly and annotation of the endangered Caribbean coral Acropora cervicornis.</title>
        <authorList>
            <person name="Selwyn J.D."/>
            <person name="Vollmer S.V."/>
        </authorList>
    </citation>
    <scope>NUCLEOTIDE SEQUENCE</scope>
    <source>
        <strain evidence="2">K2</strain>
    </source>
</reference>
<dbReference type="EMBL" id="JARQWQ010000113">
    <property type="protein sequence ID" value="KAK2550229.1"/>
    <property type="molecule type" value="Genomic_DNA"/>
</dbReference>
<keyword evidence="3" id="KW-1185">Reference proteome</keyword>
<accession>A0AAD9PW88</accession>
<dbReference type="PROSITE" id="PS51257">
    <property type="entry name" value="PROKAR_LIPOPROTEIN"/>
    <property type="match status" value="1"/>
</dbReference>
<gene>
    <name evidence="2" type="ORF">P5673_029102</name>
</gene>
<dbReference type="GO" id="GO:0005615">
    <property type="term" value="C:extracellular space"/>
    <property type="evidence" value="ECO:0007669"/>
    <property type="project" value="TreeGrafter"/>
</dbReference>
<name>A0AAD9PW88_ACRCE</name>
<comment type="caution">
    <text evidence="2">The sequence shown here is derived from an EMBL/GenBank/DDBJ whole genome shotgun (WGS) entry which is preliminary data.</text>
</comment>
<feature type="compositionally biased region" description="Low complexity" evidence="1">
    <location>
        <begin position="118"/>
        <end position="133"/>
    </location>
</feature>
<evidence type="ECO:0000313" key="3">
    <source>
        <dbReference type="Proteomes" id="UP001249851"/>
    </source>
</evidence>
<feature type="region of interest" description="Disordered" evidence="1">
    <location>
        <begin position="117"/>
        <end position="212"/>
    </location>
</feature>
<dbReference type="PANTHER" id="PTHR24024">
    <property type="entry name" value="PULMONARY SURFACTANT-ASSOCIATED PROTEIN A"/>
    <property type="match status" value="1"/>
</dbReference>
<evidence type="ECO:0000256" key="1">
    <source>
        <dbReference type="SAM" id="MobiDB-lite"/>
    </source>
</evidence>
<dbReference type="Proteomes" id="UP001249851">
    <property type="component" value="Unassembled WGS sequence"/>
</dbReference>
<sequence>MQGVVRLFSLTRWQFVQIALFVSCFSAQYVLHVQLSSRLNDALTRLGKLEHWVNERGKHELQPKPYDIKQSAAHSREKRNMEQDQLITQLWNKIKILENRIAASQNDSMASRTAFCVQGPQGKNGMPGKNGPPGRDGKDGMPGRDGRDGTDGRDGIPGVNGIPGRHGSPGRDGASGPKGEQGHKGHRGKPGPKGPPGNPVICHNNPVETQRNNEKTFGSSVFIRWGRAVCPSGRGTVLVYEGRVAGSQSTQQGEGGANYICLPLNPEYNKPVTQGYHSRASLFGVEYGHVEDLFARMGQGPRISYLGVPCAVCRAEKRGSLMMIPARNVCPTRQWTREYQGYLMTGSSNGTRQEYICVDNDATGVNVLHSKSHSGKALLTSVLGKCGVLPCPPYEQDRELTCAVCTI</sequence>
<dbReference type="Pfam" id="PF01391">
    <property type="entry name" value="Collagen"/>
    <property type="match status" value="1"/>
</dbReference>
<proteinExistence type="predicted"/>
<reference evidence="2" key="2">
    <citation type="journal article" date="2023" name="Science">
        <title>Genomic signatures of disease resistance in endangered staghorn corals.</title>
        <authorList>
            <person name="Vollmer S.V."/>
            <person name="Selwyn J.D."/>
            <person name="Despard B.A."/>
            <person name="Roesel C.L."/>
        </authorList>
    </citation>
    <scope>NUCLEOTIDE SEQUENCE</scope>
    <source>
        <strain evidence="2">K2</strain>
    </source>
</reference>
<dbReference type="InterPro" id="IPR008160">
    <property type="entry name" value="Collagen"/>
</dbReference>
<evidence type="ECO:0000313" key="2">
    <source>
        <dbReference type="EMBL" id="KAK2550229.1"/>
    </source>
</evidence>
<dbReference type="PANTHER" id="PTHR24024:SF18">
    <property type="entry name" value="SHORT-CHAIN COLLAGEN C4-LIKE"/>
    <property type="match status" value="1"/>
</dbReference>